<dbReference type="Proteomes" id="UP000241436">
    <property type="component" value="Unassembled WGS sequence"/>
</dbReference>
<sequence>MKRLISLCFATLLLVAWTSQARAHGGESMSGMDEADACVLQKGHYTVHFTAYQQQYGASEIGMLHEVGSEKVKKEFKSYCEGIPKTGKFSIAFDLFNEEMRALPISVRIVKAPEGHEDKGSSQHSHEILSLPPTVYRDGAVRLDADIATAGQYMAIIKFESVGPGIAHKPHSASEPGELNMVTHSHGSGDPTEAEIHAVDPTFSVPFTVGLETQSRLPSYFSNVGKDAAGILLGMSVLIGGIILYNRYSKRKKVA</sequence>
<reference evidence="4" key="2">
    <citation type="journal article" date="2018" name="Environ. Microbiol.">
        <title>Bloom of a denitrifying methanotroph, 'Candidatus Methylomirabilis limnetica', in a deep stratified lake.</title>
        <authorList>
            <person name="Graf J.S."/>
            <person name="Mayr M.J."/>
            <person name="Marchant H.K."/>
            <person name="Tienken D."/>
            <person name="Hach P.F."/>
            <person name="Brand A."/>
            <person name="Schubert C.J."/>
            <person name="Kuypers M.M."/>
            <person name="Milucka J."/>
        </authorList>
    </citation>
    <scope>NUCLEOTIDE SEQUENCE [LARGE SCALE GENOMIC DNA]</scope>
    <source>
        <strain evidence="4">Zug</strain>
    </source>
</reference>
<feature type="transmembrane region" description="Helical" evidence="1">
    <location>
        <begin position="228"/>
        <end position="245"/>
    </location>
</feature>
<gene>
    <name evidence="3" type="ORF">CLG94_01865</name>
</gene>
<dbReference type="AlphaFoldDB" id="A0A2T4U0Y3"/>
<reference evidence="3 4" key="1">
    <citation type="submission" date="2017-09" db="EMBL/GenBank/DDBJ databases">
        <title>Bloom of a denitrifying methanotroph, Candidatus Methylomirabilis limnetica, in a deep stratified lake.</title>
        <authorList>
            <person name="Graf J.S."/>
            <person name="Marchant H.K."/>
            <person name="Tienken D."/>
            <person name="Hach P.F."/>
            <person name="Brand A."/>
            <person name="Schubert C.J."/>
            <person name="Kuypers M.M."/>
            <person name="Milucka J."/>
        </authorList>
    </citation>
    <scope>NUCLEOTIDE SEQUENCE [LARGE SCALE GENOMIC DNA]</scope>
    <source>
        <strain evidence="3 4">Zug</strain>
    </source>
</reference>
<keyword evidence="1" id="KW-0472">Membrane</keyword>
<keyword evidence="4" id="KW-1185">Reference proteome</keyword>
<accession>A0A2T4U0Y3</accession>
<comment type="caution">
    <text evidence="3">The sequence shown here is derived from an EMBL/GenBank/DDBJ whole genome shotgun (WGS) entry which is preliminary data.</text>
</comment>
<keyword evidence="1" id="KW-0812">Transmembrane</keyword>
<dbReference type="EMBL" id="NVQC01000009">
    <property type="protein sequence ID" value="PTL37035.1"/>
    <property type="molecule type" value="Genomic_DNA"/>
</dbReference>
<dbReference type="RefSeq" id="WP_107561197.1">
    <property type="nucleotide sequence ID" value="NZ_NVQC01000009.1"/>
</dbReference>
<proteinExistence type="predicted"/>
<evidence type="ECO:0000313" key="4">
    <source>
        <dbReference type="Proteomes" id="UP000241436"/>
    </source>
</evidence>
<name>A0A2T4U0Y3_9BACT</name>
<evidence type="ECO:0000313" key="3">
    <source>
        <dbReference type="EMBL" id="PTL37035.1"/>
    </source>
</evidence>
<evidence type="ECO:0000256" key="2">
    <source>
        <dbReference type="SAM" id="SignalP"/>
    </source>
</evidence>
<keyword evidence="1" id="KW-1133">Transmembrane helix</keyword>
<dbReference type="OrthoDB" id="8549784at2"/>
<organism evidence="3 4">
    <name type="scientific">Candidatus Methylomirabilis limnetica</name>
    <dbReference type="NCBI Taxonomy" id="2033718"/>
    <lineage>
        <taxon>Bacteria</taxon>
        <taxon>Candidatus Methylomirabilota</taxon>
        <taxon>Candidatus Methylomirabilia</taxon>
        <taxon>Candidatus Methylomirabilales</taxon>
        <taxon>Candidatus Methylomirabilaceae</taxon>
        <taxon>Candidatus Methylomirabilis</taxon>
    </lineage>
</organism>
<protein>
    <submittedName>
        <fullName evidence="3">Uncharacterized protein</fullName>
    </submittedName>
</protein>
<feature type="chain" id="PRO_5015604772" evidence="2">
    <location>
        <begin position="24"/>
        <end position="255"/>
    </location>
</feature>
<evidence type="ECO:0000256" key="1">
    <source>
        <dbReference type="SAM" id="Phobius"/>
    </source>
</evidence>
<keyword evidence="2" id="KW-0732">Signal</keyword>
<feature type="signal peptide" evidence="2">
    <location>
        <begin position="1"/>
        <end position="23"/>
    </location>
</feature>